<dbReference type="GO" id="GO:0005664">
    <property type="term" value="C:nuclear origin of replication recognition complex"/>
    <property type="evidence" value="ECO:0007669"/>
    <property type="project" value="TreeGrafter"/>
</dbReference>
<dbReference type="GO" id="GO:0005737">
    <property type="term" value="C:cytoplasm"/>
    <property type="evidence" value="ECO:0007669"/>
    <property type="project" value="UniProtKB-ARBA"/>
</dbReference>
<dbReference type="InterPro" id="IPR041664">
    <property type="entry name" value="AAA_16"/>
</dbReference>
<name>A0AAE1F1S8_PETCI</name>
<evidence type="ECO:0000259" key="11">
    <source>
        <dbReference type="Pfam" id="PF14629"/>
    </source>
</evidence>
<dbReference type="Gene3D" id="3.40.50.300">
    <property type="entry name" value="P-loop containing nucleotide triphosphate hydrolases"/>
    <property type="match status" value="1"/>
</dbReference>
<comment type="function">
    <text evidence="9">Component of the origin recognition complex (ORC) that binds origins of replication.</text>
</comment>
<sequence>MTQLQQHLRHNLTLWGSTLDAGEKLVSLYSSEAQHLEELMTRTLTLGESNSAMVLAPRGTGKSALVDTVLKKLETTGSLGEGFVVRLSGLLQTDDRHALREITSQLRLETATANKVFGSFAENLSYLLESLRCGSKETSKPVIFLLDEFDLFCHHRNQTLLYNLFDVAQSAQAPICVLGLTCRLDVIELLEKRVKSRFSHRQIHLFPPDAFDPHYLATFTHLLTLPDDDGDNAFPRKDFARRWNSDVASLVEDIDVRRVLKRIHTTTKDVRTLKAILLVCVCDLRDENDRVDARRLTKAHTLLSGDAKTKLLHGLSFLQLTLIIAMSHLTHTYDGEPYNFEMVLHEYLKFSRRHSHTRPLPRPVVFKAFDQLKGLELIRAVDSNSRGTQREYRLYHLLVTPDQLSSALTTIPALPTDLQQWAVSAI</sequence>
<keyword evidence="5" id="KW-0547">Nucleotide-binding</keyword>
<feature type="domain" description="Origin recognition complex subunit 4 C-terminal" evidence="11">
    <location>
        <begin position="219"/>
        <end position="408"/>
    </location>
</feature>
<dbReference type="PIRSF" id="PIRSF007858">
    <property type="entry name" value="ORC4"/>
    <property type="match status" value="1"/>
</dbReference>
<evidence type="ECO:0000256" key="9">
    <source>
        <dbReference type="PIRNR" id="PIRNR007858"/>
    </source>
</evidence>
<keyword evidence="13" id="KW-1185">Reference proteome</keyword>
<protein>
    <recommendedName>
        <fullName evidence="3 9">Origin recognition complex subunit 4</fullName>
    </recommendedName>
</protein>
<accession>A0AAE1F1S8</accession>
<dbReference type="InterPro" id="IPR032705">
    <property type="entry name" value="ORC4_C"/>
</dbReference>
<dbReference type="GO" id="GO:0003688">
    <property type="term" value="F:DNA replication origin binding"/>
    <property type="evidence" value="ECO:0007669"/>
    <property type="project" value="TreeGrafter"/>
</dbReference>
<gene>
    <name evidence="12" type="ORF">Pcinc_028721</name>
</gene>
<evidence type="ECO:0000256" key="6">
    <source>
        <dbReference type="ARBA" id="ARBA00022840"/>
    </source>
</evidence>
<dbReference type="AlphaFoldDB" id="A0AAE1F1S8"/>
<proteinExistence type="inferred from homology"/>
<keyword evidence="7 9" id="KW-0238">DNA-binding</keyword>
<dbReference type="SUPFAM" id="SSF52540">
    <property type="entry name" value="P-loop containing nucleoside triphosphate hydrolases"/>
    <property type="match status" value="1"/>
</dbReference>
<keyword evidence="4 9" id="KW-0235">DNA replication</keyword>
<dbReference type="Proteomes" id="UP001286313">
    <property type="component" value="Unassembled WGS sequence"/>
</dbReference>
<evidence type="ECO:0000256" key="5">
    <source>
        <dbReference type="ARBA" id="ARBA00022741"/>
    </source>
</evidence>
<dbReference type="InterPro" id="IPR016527">
    <property type="entry name" value="ORC4"/>
</dbReference>
<dbReference type="Pfam" id="PF14629">
    <property type="entry name" value="ORC4_C"/>
    <property type="match status" value="1"/>
</dbReference>
<reference evidence="12" key="1">
    <citation type="submission" date="2023-10" db="EMBL/GenBank/DDBJ databases">
        <title>Genome assemblies of two species of porcelain crab, Petrolisthes cinctipes and Petrolisthes manimaculis (Anomura: Porcellanidae).</title>
        <authorList>
            <person name="Angst P."/>
        </authorList>
    </citation>
    <scope>NUCLEOTIDE SEQUENCE</scope>
    <source>
        <strain evidence="12">PB745_01</strain>
        <tissue evidence="12">Gill</tissue>
    </source>
</reference>
<dbReference type="InterPro" id="IPR027417">
    <property type="entry name" value="P-loop_NTPase"/>
</dbReference>
<dbReference type="Pfam" id="PF13191">
    <property type="entry name" value="AAA_16"/>
    <property type="match status" value="1"/>
</dbReference>
<dbReference type="PANTHER" id="PTHR12087:SF0">
    <property type="entry name" value="ORIGIN RECOGNITION COMPLEX SUBUNIT 4"/>
    <property type="match status" value="1"/>
</dbReference>
<dbReference type="GO" id="GO:0005524">
    <property type="term" value="F:ATP binding"/>
    <property type="evidence" value="ECO:0007669"/>
    <property type="project" value="UniProtKB-KW"/>
</dbReference>
<comment type="caution">
    <text evidence="12">The sequence shown here is derived from an EMBL/GenBank/DDBJ whole genome shotgun (WGS) entry which is preliminary data.</text>
</comment>
<dbReference type="PANTHER" id="PTHR12087">
    <property type="entry name" value="ORIGIN RECOGNITION COMPLEX SUBUNIT 4"/>
    <property type="match status" value="1"/>
</dbReference>
<keyword evidence="8 9" id="KW-0539">Nucleus</keyword>
<evidence type="ECO:0000256" key="3">
    <source>
        <dbReference type="ARBA" id="ARBA00019083"/>
    </source>
</evidence>
<evidence type="ECO:0000256" key="7">
    <source>
        <dbReference type="ARBA" id="ARBA00023125"/>
    </source>
</evidence>
<dbReference type="FunFam" id="3.40.50.300:FF:000649">
    <property type="entry name" value="Origin recognition complex subunit 4"/>
    <property type="match status" value="1"/>
</dbReference>
<evidence type="ECO:0000256" key="2">
    <source>
        <dbReference type="ARBA" id="ARBA00005334"/>
    </source>
</evidence>
<evidence type="ECO:0000313" key="13">
    <source>
        <dbReference type="Proteomes" id="UP001286313"/>
    </source>
</evidence>
<organism evidence="12 13">
    <name type="scientific">Petrolisthes cinctipes</name>
    <name type="common">Flat porcelain crab</name>
    <dbReference type="NCBI Taxonomy" id="88211"/>
    <lineage>
        <taxon>Eukaryota</taxon>
        <taxon>Metazoa</taxon>
        <taxon>Ecdysozoa</taxon>
        <taxon>Arthropoda</taxon>
        <taxon>Crustacea</taxon>
        <taxon>Multicrustacea</taxon>
        <taxon>Malacostraca</taxon>
        <taxon>Eumalacostraca</taxon>
        <taxon>Eucarida</taxon>
        <taxon>Decapoda</taxon>
        <taxon>Pleocyemata</taxon>
        <taxon>Anomura</taxon>
        <taxon>Galatheoidea</taxon>
        <taxon>Porcellanidae</taxon>
        <taxon>Petrolisthes</taxon>
    </lineage>
</organism>
<keyword evidence="6" id="KW-0067">ATP-binding</keyword>
<comment type="similarity">
    <text evidence="2 9">Belongs to the ORC4 family.</text>
</comment>
<evidence type="ECO:0000313" key="12">
    <source>
        <dbReference type="EMBL" id="KAK3865693.1"/>
    </source>
</evidence>
<comment type="subcellular location">
    <subcellularLocation>
        <location evidence="1 9">Nucleus</location>
    </subcellularLocation>
</comment>
<evidence type="ECO:0000256" key="8">
    <source>
        <dbReference type="ARBA" id="ARBA00023242"/>
    </source>
</evidence>
<dbReference type="EMBL" id="JAWQEG010003537">
    <property type="protein sequence ID" value="KAK3865693.1"/>
    <property type="molecule type" value="Genomic_DNA"/>
</dbReference>
<evidence type="ECO:0000259" key="10">
    <source>
        <dbReference type="Pfam" id="PF13191"/>
    </source>
</evidence>
<feature type="domain" description="Orc1-like AAA ATPase" evidence="10">
    <location>
        <begin position="34"/>
        <end position="177"/>
    </location>
</feature>
<evidence type="ECO:0000256" key="1">
    <source>
        <dbReference type="ARBA" id="ARBA00004123"/>
    </source>
</evidence>
<evidence type="ECO:0000256" key="4">
    <source>
        <dbReference type="ARBA" id="ARBA00022705"/>
    </source>
</evidence>
<dbReference type="GO" id="GO:0006270">
    <property type="term" value="P:DNA replication initiation"/>
    <property type="evidence" value="ECO:0007669"/>
    <property type="project" value="TreeGrafter"/>
</dbReference>